<dbReference type="EMBL" id="AHAE01000083">
    <property type="protein sequence ID" value="EJZ81298.1"/>
    <property type="molecule type" value="Genomic_DNA"/>
</dbReference>
<dbReference type="EMBL" id="CAJZ01000183">
    <property type="protein sequence ID" value="CCI83971.1"/>
    <property type="molecule type" value="Genomic_DNA"/>
</dbReference>
<evidence type="ECO:0000313" key="3">
    <source>
        <dbReference type="EMBL" id="EJZ81298.1"/>
    </source>
</evidence>
<comment type="caution">
    <text evidence="2">The sequence shown here is derived from an EMBL/GenBank/DDBJ whole genome shotgun (WGS) entry which is preliminary data.</text>
</comment>
<keyword evidence="4" id="KW-1185">Reference proteome</keyword>
<evidence type="ECO:0000313" key="5">
    <source>
        <dbReference type="Proteomes" id="UP000011016"/>
    </source>
</evidence>
<dbReference type="RefSeq" id="WP_004601667.1">
    <property type="nucleotide sequence ID" value="NZ_HF541868.1"/>
</dbReference>
<gene>
    <name evidence="2" type="ORF">BN46_1248</name>
    <name evidence="3" type="ORF">HMPREF9719_01777</name>
</gene>
<dbReference type="Proteomes" id="UP000011016">
    <property type="component" value="Unassembled WGS sequence"/>
</dbReference>
<reference evidence="2 5" key="1">
    <citation type="journal article" date="2012" name="J. Bacteriol.">
        <title>Draft Genome Sequence of Turicella otitidis ATCC 51513, Isolated from Middle Ear Fluid from a Child with Otitis Media.</title>
        <authorList>
            <person name="Brinkrolf K."/>
            <person name="Schneider J."/>
            <person name="Knecht M."/>
            <person name="Ruckert C."/>
            <person name="Tauch A."/>
        </authorList>
    </citation>
    <scope>NUCLEOTIDE SEQUENCE [LARGE SCALE GENOMIC DNA]</scope>
    <source>
        <strain evidence="2 5">ATCC 51513</strain>
    </source>
</reference>
<dbReference type="AlphaFoldDB" id="I7JWN1"/>
<sequence length="159" mass="18405">MANLYPQTQENFSQLKYAADLVDTSGVVELVENWRIEDGLQTGRGGRPQYVTIRTAIVLWVHMALTKRPQLVARMSEVVAFGMKPYMRDYFSLVNENVDLSTRDGRMDYNNDWYHRIWRALERVRATMEPYPEEPGRVSAWANPSDGSRGRGPRRRPSP</sequence>
<dbReference type="Proteomes" id="UP000006078">
    <property type="component" value="Unassembled WGS sequence"/>
</dbReference>
<dbReference type="OrthoDB" id="4386784at2"/>
<proteinExistence type="predicted"/>
<accession>I7JWN1</accession>
<dbReference type="eggNOG" id="ENOG5033EMR">
    <property type="taxonomic scope" value="Bacteria"/>
</dbReference>
<organism evidence="2 5">
    <name type="scientific">Corynebacterium otitidis ATCC 51513</name>
    <dbReference type="NCBI Taxonomy" id="883169"/>
    <lineage>
        <taxon>Bacteria</taxon>
        <taxon>Bacillati</taxon>
        <taxon>Actinomycetota</taxon>
        <taxon>Actinomycetes</taxon>
        <taxon>Mycobacteriales</taxon>
        <taxon>Corynebacteriaceae</taxon>
        <taxon>Corynebacterium</taxon>
    </lineage>
</organism>
<dbReference type="HOGENOM" id="CLU_1659963_0_0_11"/>
<evidence type="ECO:0000256" key="1">
    <source>
        <dbReference type="SAM" id="MobiDB-lite"/>
    </source>
</evidence>
<reference evidence="3 4" key="2">
    <citation type="submission" date="2012-08" db="EMBL/GenBank/DDBJ databases">
        <title>The Genome Sequence of Turicella otitidis ATCC 51513.</title>
        <authorList>
            <consortium name="The Broad Institute Genome Sequencing Platform"/>
            <person name="Earl A."/>
            <person name="Ward D."/>
            <person name="Feldgarden M."/>
            <person name="Gevers D."/>
            <person name="Huys G."/>
            <person name="Walker B."/>
            <person name="Young S.K."/>
            <person name="Zeng Q."/>
            <person name="Gargeya S."/>
            <person name="Fitzgerald M."/>
            <person name="Haas B."/>
            <person name="Abouelleil A."/>
            <person name="Alvarado L."/>
            <person name="Arachchi H.M."/>
            <person name="Berlin A.M."/>
            <person name="Chapman S.B."/>
            <person name="Goldberg J."/>
            <person name="Griggs A."/>
            <person name="Gujja S."/>
            <person name="Hansen M."/>
            <person name="Howarth C."/>
            <person name="Imamovic A."/>
            <person name="Larimer J."/>
            <person name="McCowen C."/>
            <person name="Montmayeur A."/>
            <person name="Murphy C."/>
            <person name="Neiman D."/>
            <person name="Pearson M."/>
            <person name="Priest M."/>
            <person name="Roberts A."/>
            <person name="Saif S."/>
            <person name="Shea T."/>
            <person name="Sisk P."/>
            <person name="Sykes S."/>
            <person name="Wortman J."/>
            <person name="Nusbaum C."/>
            <person name="Birren B."/>
        </authorList>
    </citation>
    <scope>NUCLEOTIDE SEQUENCE [LARGE SCALE GENOMIC DNA]</scope>
    <source>
        <strain evidence="3 4">ATCC 51513</strain>
    </source>
</reference>
<evidence type="ECO:0000313" key="2">
    <source>
        <dbReference type="EMBL" id="CCI83971.1"/>
    </source>
</evidence>
<protein>
    <submittedName>
        <fullName evidence="2">Uncharacterized protein</fullName>
    </submittedName>
</protein>
<feature type="region of interest" description="Disordered" evidence="1">
    <location>
        <begin position="131"/>
        <end position="159"/>
    </location>
</feature>
<evidence type="ECO:0000313" key="4">
    <source>
        <dbReference type="Proteomes" id="UP000006078"/>
    </source>
</evidence>
<name>I7JWN1_9CORY</name>